<evidence type="ECO:0000256" key="5">
    <source>
        <dbReference type="ARBA" id="ARBA00022989"/>
    </source>
</evidence>
<organism evidence="10 11">
    <name type="scientific">Stylophora pistillata</name>
    <name type="common">Smooth cauliflower coral</name>
    <dbReference type="NCBI Taxonomy" id="50429"/>
    <lineage>
        <taxon>Eukaryota</taxon>
        <taxon>Metazoa</taxon>
        <taxon>Cnidaria</taxon>
        <taxon>Anthozoa</taxon>
        <taxon>Hexacorallia</taxon>
        <taxon>Scleractinia</taxon>
        <taxon>Astrocoeniina</taxon>
        <taxon>Pocilloporidae</taxon>
        <taxon>Stylophora</taxon>
    </lineage>
</organism>
<feature type="transmembrane region" description="Helical" evidence="8">
    <location>
        <begin position="296"/>
        <end position="317"/>
    </location>
</feature>
<evidence type="ECO:0000256" key="4">
    <source>
        <dbReference type="ARBA" id="ARBA00022729"/>
    </source>
</evidence>
<evidence type="ECO:0000256" key="2">
    <source>
        <dbReference type="ARBA" id="ARBA00022553"/>
    </source>
</evidence>
<evidence type="ECO:0000259" key="9">
    <source>
        <dbReference type="Pfam" id="PF25987"/>
    </source>
</evidence>
<feature type="domain" description="Proline-rich transmembrane protein 3/4" evidence="9">
    <location>
        <begin position="92"/>
        <end position="362"/>
    </location>
</feature>
<evidence type="ECO:0000256" key="6">
    <source>
        <dbReference type="ARBA" id="ARBA00023136"/>
    </source>
</evidence>
<dbReference type="InterPro" id="IPR052836">
    <property type="entry name" value="PRRT_domain-containing"/>
</dbReference>
<keyword evidence="5 8" id="KW-1133">Transmembrane helix</keyword>
<comment type="caution">
    <text evidence="10">The sequence shown here is derived from an EMBL/GenBank/DDBJ whole genome shotgun (WGS) entry which is preliminary data.</text>
</comment>
<feature type="transmembrane region" description="Helical" evidence="8">
    <location>
        <begin position="187"/>
        <end position="208"/>
    </location>
</feature>
<gene>
    <name evidence="10" type="ORF">AWC38_SpisGene10062</name>
</gene>
<dbReference type="STRING" id="50429.A0A2B4S9Z4"/>
<dbReference type="Pfam" id="PF25987">
    <property type="entry name" value="PRRT3"/>
    <property type="match status" value="1"/>
</dbReference>
<proteinExistence type="predicted"/>
<sequence length="476" mass="53868">MILMTLAAFGHGRQPRRIHRPRLVDQQQTNIAPAGDFPFAKSIRDRKNDFENPKKSRILARQVSSPSSLSSPESEPPSVHPEAEKEAEAETEAESWPEAGPEWSIAFKEWGGAWEFHVYFFALVFLGYALYSAFFIVTGLYTGLNQKYLGFSLNVMMFILGFTRMFVLFTDPYHQGDLIHNAVAMRVLWSLGSPCLTSADSLVILVLIETAKISLAPQKMQTFGTIIKIIIAHFILVLTSDFVVSEFMEAKAMLLLCQIVYIVWGSVLGIGYCILGYKLGKKLYGHTEVKDKRALLYIRLIYASGVNNLILSVMYIYSSAGVFGVYSNVKYIEAWSWWSVQTCYRLSEVLSGILVFTVSAKRKSIKRQINHSLEGDGLDDDTAQPVFTQRMNYEISNALRNIVYMRFLTMEEDRQTTMLEDLQESKRAAAMYITRAEMNAQTYTQTQAPDAQKKAESMLEYLHDASLEANDAIVRA</sequence>
<feature type="transmembrane region" description="Helical" evidence="8">
    <location>
        <begin position="252"/>
        <end position="275"/>
    </location>
</feature>
<evidence type="ECO:0000256" key="8">
    <source>
        <dbReference type="SAM" id="Phobius"/>
    </source>
</evidence>
<evidence type="ECO:0000256" key="1">
    <source>
        <dbReference type="ARBA" id="ARBA00004141"/>
    </source>
</evidence>
<feature type="transmembrane region" description="Helical" evidence="8">
    <location>
        <begin position="337"/>
        <end position="358"/>
    </location>
</feature>
<feature type="transmembrane region" description="Helical" evidence="8">
    <location>
        <begin position="220"/>
        <end position="240"/>
    </location>
</feature>
<accession>A0A2B4S9Z4</accession>
<name>A0A2B4S9Z4_STYPI</name>
<dbReference type="InterPro" id="IPR059081">
    <property type="entry name" value="PRRT3-4"/>
</dbReference>
<comment type="subcellular location">
    <subcellularLocation>
        <location evidence="1">Membrane</location>
        <topology evidence="1">Multi-pass membrane protein</topology>
    </subcellularLocation>
</comment>
<keyword evidence="4" id="KW-0732">Signal</keyword>
<feature type="region of interest" description="Disordered" evidence="7">
    <location>
        <begin position="49"/>
        <end position="98"/>
    </location>
</feature>
<feature type="transmembrane region" description="Helical" evidence="8">
    <location>
        <begin position="118"/>
        <end position="141"/>
    </location>
</feature>
<keyword evidence="6 8" id="KW-0472">Membrane</keyword>
<protein>
    <recommendedName>
        <fullName evidence="9">Proline-rich transmembrane protein 3/4 domain-containing protein</fullName>
    </recommendedName>
</protein>
<dbReference type="EMBL" id="LSMT01000154">
    <property type="protein sequence ID" value="PFX25285.1"/>
    <property type="molecule type" value="Genomic_DNA"/>
</dbReference>
<keyword evidence="3 8" id="KW-0812">Transmembrane</keyword>
<evidence type="ECO:0000256" key="7">
    <source>
        <dbReference type="SAM" id="MobiDB-lite"/>
    </source>
</evidence>
<evidence type="ECO:0000313" key="10">
    <source>
        <dbReference type="EMBL" id="PFX25285.1"/>
    </source>
</evidence>
<feature type="transmembrane region" description="Helical" evidence="8">
    <location>
        <begin position="148"/>
        <end position="167"/>
    </location>
</feature>
<feature type="compositionally biased region" description="Low complexity" evidence="7">
    <location>
        <begin position="64"/>
        <end position="73"/>
    </location>
</feature>
<dbReference type="AlphaFoldDB" id="A0A2B4S9Z4"/>
<reference evidence="11" key="1">
    <citation type="journal article" date="2017" name="bioRxiv">
        <title>Comparative analysis of the genomes of Stylophora pistillata and Acropora digitifera provides evidence for extensive differences between species of corals.</title>
        <authorList>
            <person name="Voolstra C.R."/>
            <person name="Li Y."/>
            <person name="Liew Y.J."/>
            <person name="Baumgarten S."/>
            <person name="Zoccola D."/>
            <person name="Flot J.-F."/>
            <person name="Tambutte S."/>
            <person name="Allemand D."/>
            <person name="Aranda M."/>
        </authorList>
    </citation>
    <scope>NUCLEOTIDE SEQUENCE [LARGE SCALE GENOMIC DNA]</scope>
</reference>
<keyword evidence="2" id="KW-0597">Phosphoprotein</keyword>
<keyword evidence="11" id="KW-1185">Reference proteome</keyword>
<dbReference type="PANTHER" id="PTHR35578">
    <property type="entry name" value="PROLINE-RICH TRANSMEMBRANE PROTEIN 4-RELATED"/>
    <property type="match status" value="1"/>
</dbReference>
<evidence type="ECO:0000256" key="3">
    <source>
        <dbReference type="ARBA" id="ARBA00022692"/>
    </source>
</evidence>
<evidence type="ECO:0000313" key="11">
    <source>
        <dbReference type="Proteomes" id="UP000225706"/>
    </source>
</evidence>
<dbReference type="Proteomes" id="UP000225706">
    <property type="component" value="Unassembled WGS sequence"/>
</dbReference>
<dbReference type="OrthoDB" id="10066605at2759"/>